<dbReference type="InterPro" id="IPR001789">
    <property type="entry name" value="Sig_transdc_resp-reg_receiver"/>
</dbReference>
<dbReference type="Pfam" id="PF03861">
    <property type="entry name" value="ANTAR"/>
    <property type="match status" value="1"/>
</dbReference>
<feature type="modified residue" description="4-aspartylphosphate" evidence="4">
    <location>
        <position position="54"/>
    </location>
</feature>
<accession>A0A841L1G1</accession>
<dbReference type="SMART" id="SM01012">
    <property type="entry name" value="ANTAR"/>
    <property type="match status" value="1"/>
</dbReference>
<evidence type="ECO:0000259" key="6">
    <source>
        <dbReference type="PROSITE" id="PS50921"/>
    </source>
</evidence>
<name>A0A841L1G1_9FIRM</name>
<dbReference type="PROSITE" id="PS50921">
    <property type="entry name" value="ANTAR"/>
    <property type="match status" value="1"/>
</dbReference>
<dbReference type="PANTHER" id="PTHR44591:SF3">
    <property type="entry name" value="RESPONSE REGULATORY DOMAIN-CONTAINING PROTEIN"/>
    <property type="match status" value="1"/>
</dbReference>
<protein>
    <recommendedName>
        <fullName evidence="1">Stage 0 sporulation protein A homolog</fullName>
    </recommendedName>
</protein>
<comment type="caution">
    <text evidence="7">The sequence shown here is derived from an EMBL/GenBank/DDBJ whole genome shotgun (WGS) entry which is preliminary data.</text>
</comment>
<dbReference type="PANTHER" id="PTHR44591">
    <property type="entry name" value="STRESS RESPONSE REGULATOR PROTEIN 1"/>
    <property type="match status" value="1"/>
</dbReference>
<evidence type="ECO:0000256" key="2">
    <source>
        <dbReference type="ARBA" id="ARBA00022553"/>
    </source>
</evidence>
<dbReference type="GO" id="GO:0000160">
    <property type="term" value="P:phosphorelay signal transduction system"/>
    <property type="evidence" value="ECO:0007669"/>
    <property type="project" value="InterPro"/>
</dbReference>
<evidence type="ECO:0000256" key="1">
    <source>
        <dbReference type="ARBA" id="ARBA00018672"/>
    </source>
</evidence>
<feature type="domain" description="ANTAR" evidence="6">
    <location>
        <begin position="124"/>
        <end position="185"/>
    </location>
</feature>
<dbReference type="SMART" id="SM00448">
    <property type="entry name" value="REC"/>
    <property type="match status" value="1"/>
</dbReference>
<evidence type="ECO:0000256" key="3">
    <source>
        <dbReference type="ARBA" id="ARBA00024867"/>
    </source>
</evidence>
<evidence type="ECO:0000256" key="4">
    <source>
        <dbReference type="PROSITE-ProRule" id="PRU00169"/>
    </source>
</evidence>
<sequence length="189" mass="21753">MNIFSILIADSSETSRKKLCELLTMKGYKLFQATDGAGAIRISRSIFPDLVIMDVNLWGIQAYEAGRIIEEDRLSTVLFVTNYASKGFYEKLQNMNVYAYIMKPIQQEQLYQTVEFTIRNAQKISSLEKKVASLEHSLESRKKIDRAKGILMEKLSISENEAYKILRKESMDQCISMDKMAEKIIKDNK</sequence>
<reference evidence="7 8" key="1">
    <citation type="submission" date="2020-08" db="EMBL/GenBank/DDBJ databases">
        <title>Genomic Encyclopedia of Type Strains, Phase IV (KMG-IV): sequencing the most valuable type-strain genomes for metagenomic binning, comparative biology and taxonomic classification.</title>
        <authorList>
            <person name="Goeker M."/>
        </authorList>
    </citation>
    <scope>NUCLEOTIDE SEQUENCE [LARGE SCALE GENOMIC DNA]</scope>
    <source>
        <strain evidence="7 8">DSM 103526</strain>
    </source>
</reference>
<dbReference type="InterPro" id="IPR011006">
    <property type="entry name" value="CheY-like_superfamily"/>
</dbReference>
<dbReference type="EMBL" id="JACHEN010000013">
    <property type="protein sequence ID" value="MBB6216205.1"/>
    <property type="molecule type" value="Genomic_DNA"/>
</dbReference>
<evidence type="ECO:0000313" key="8">
    <source>
        <dbReference type="Proteomes" id="UP000579281"/>
    </source>
</evidence>
<dbReference type="GO" id="GO:0003723">
    <property type="term" value="F:RNA binding"/>
    <property type="evidence" value="ECO:0007669"/>
    <property type="project" value="InterPro"/>
</dbReference>
<comment type="function">
    <text evidence="3">May play the central regulatory role in sporulation. It may be an element of the effector pathway responsible for the activation of sporulation genes in response to nutritional stress. Spo0A may act in concert with spo0H (a sigma factor) to control the expression of some genes that are critical to the sporulation process.</text>
</comment>
<evidence type="ECO:0000313" key="7">
    <source>
        <dbReference type="EMBL" id="MBB6216205.1"/>
    </source>
</evidence>
<dbReference type="InterPro" id="IPR005561">
    <property type="entry name" value="ANTAR"/>
</dbReference>
<evidence type="ECO:0000259" key="5">
    <source>
        <dbReference type="PROSITE" id="PS50110"/>
    </source>
</evidence>
<dbReference type="RefSeq" id="WP_184310746.1">
    <property type="nucleotide sequence ID" value="NZ_JACHEN010000013.1"/>
</dbReference>
<gene>
    <name evidence="7" type="ORF">HNQ80_002304</name>
</gene>
<organism evidence="7 8">
    <name type="scientific">Anaerosolibacter carboniphilus</name>
    <dbReference type="NCBI Taxonomy" id="1417629"/>
    <lineage>
        <taxon>Bacteria</taxon>
        <taxon>Bacillati</taxon>
        <taxon>Bacillota</taxon>
        <taxon>Clostridia</taxon>
        <taxon>Peptostreptococcales</taxon>
        <taxon>Thermotaleaceae</taxon>
        <taxon>Anaerosolibacter</taxon>
    </lineage>
</organism>
<feature type="domain" description="Response regulatory" evidence="5">
    <location>
        <begin position="5"/>
        <end position="118"/>
    </location>
</feature>
<keyword evidence="8" id="KW-1185">Reference proteome</keyword>
<proteinExistence type="predicted"/>
<dbReference type="InterPro" id="IPR036388">
    <property type="entry name" value="WH-like_DNA-bd_sf"/>
</dbReference>
<dbReference type="Gene3D" id="3.40.50.2300">
    <property type="match status" value="1"/>
</dbReference>
<dbReference type="Proteomes" id="UP000579281">
    <property type="component" value="Unassembled WGS sequence"/>
</dbReference>
<dbReference type="SUPFAM" id="SSF52172">
    <property type="entry name" value="CheY-like"/>
    <property type="match status" value="1"/>
</dbReference>
<dbReference type="AlphaFoldDB" id="A0A841L1G1"/>
<dbReference type="InterPro" id="IPR050595">
    <property type="entry name" value="Bact_response_regulator"/>
</dbReference>
<dbReference type="InterPro" id="IPR008327">
    <property type="entry name" value="Sig_transdc_resp-reg_antiterm"/>
</dbReference>
<dbReference type="PIRSF" id="PIRSF036382">
    <property type="entry name" value="RR_antiterm"/>
    <property type="match status" value="1"/>
</dbReference>
<keyword evidence="2 4" id="KW-0597">Phosphoprotein</keyword>
<dbReference type="PROSITE" id="PS50110">
    <property type="entry name" value="RESPONSE_REGULATORY"/>
    <property type="match status" value="1"/>
</dbReference>
<dbReference type="Gene3D" id="1.10.10.10">
    <property type="entry name" value="Winged helix-like DNA-binding domain superfamily/Winged helix DNA-binding domain"/>
    <property type="match status" value="1"/>
</dbReference>
<dbReference type="Pfam" id="PF00072">
    <property type="entry name" value="Response_reg"/>
    <property type="match status" value="1"/>
</dbReference>